<keyword evidence="2" id="KW-0274">FAD</keyword>
<evidence type="ECO:0000256" key="1">
    <source>
        <dbReference type="ARBA" id="ARBA00022630"/>
    </source>
</evidence>
<dbReference type="Pfam" id="PF01494">
    <property type="entry name" value="FAD_binding_3"/>
    <property type="match status" value="1"/>
</dbReference>
<dbReference type="InterPro" id="IPR050641">
    <property type="entry name" value="RIFMO-like"/>
</dbReference>
<dbReference type="PANTHER" id="PTHR43004:SF21">
    <property type="entry name" value="FAD-BINDING DOMAIN-CONTAINING PROTEIN-RELATED"/>
    <property type="match status" value="1"/>
</dbReference>
<keyword evidence="4" id="KW-0503">Monooxygenase</keyword>
<accession>A0ABV1LLD1</accession>
<dbReference type="Pfam" id="PF21274">
    <property type="entry name" value="Rng_hyd_C"/>
    <property type="match status" value="1"/>
</dbReference>
<keyword evidence="5" id="KW-1185">Reference proteome</keyword>
<dbReference type="SUPFAM" id="SSF51905">
    <property type="entry name" value="FAD/NAD(P)-binding domain"/>
    <property type="match status" value="1"/>
</dbReference>
<proteinExistence type="predicted"/>
<dbReference type="Gene3D" id="3.30.9.10">
    <property type="entry name" value="D-Amino Acid Oxidase, subunit A, domain 2"/>
    <property type="match status" value="1"/>
</dbReference>
<dbReference type="InterPro" id="IPR002938">
    <property type="entry name" value="FAD-bd"/>
</dbReference>
<comment type="caution">
    <text evidence="4">The sequence shown here is derived from an EMBL/GenBank/DDBJ whole genome shotgun (WGS) entry which is preliminary data.</text>
</comment>
<evidence type="ECO:0000313" key="4">
    <source>
        <dbReference type="EMBL" id="MEQ5840094.1"/>
    </source>
</evidence>
<evidence type="ECO:0000259" key="3">
    <source>
        <dbReference type="Pfam" id="PF01494"/>
    </source>
</evidence>
<dbReference type="InterPro" id="IPR036188">
    <property type="entry name" value="FAD/NAD-bd_sf"/>
</dbReference>
<dbReference type="Proteomes" id="UP001469089">
    <property type="component" value="Unassembled WGS sequence"/>
</dbReference>
<keyword evidence="1" id="KW-0285">Flavoprotein</keyword>
<dbReference type="RefSeq" id="WP_349542354.1">
    <property type="nucleotide sequence ID" value="NZ_JAOALG010000001.1"/>
</dbReference>
<dbReference type="EMBL" id="JAOALG010000001">
    <property type="protein sequence ID" value="MEQ5840094.1"/>
    <property type="molecule type" value="Genomic_DNA"/>
</dbReference>
<evidence type="ECO:0000313" key="5">
    <source>
        <dbReference type="Proteomes" id="UP001469089"/>
    </source>
</evidence>
<dbReference type="PANTHER" id="PTHR43004">
    <property type="entry name" value="TRK SYSTEM POTASSIUM UPTAKE PROTEIN"/>
    <property type="match status" value="1"/>
</dbReference>
<dbReference type="NCBIfam" id="NF004780">
    <property type="entry name" value="PRK06126.1"/>
    <property type="match status" value="1"/>
</dbReference>
<keyword evidence="4" id="KW-0560">Oxidoreductase</keyword>
<organism evidence="4 5">
    <name type="scientific">Paraburkholderia acidicola</name>
    <dbReference type="NCBI Taxonomy" id="1912599"/>
    <lineage>
        <taxon>Bacteria</taxon>
        <taxon>Pseudomonadati</taxon>
        <taxon>Pseudomonadota</taxon>
        <taxon>Betaproteobacteria</taxon>
        <taxon>Burkholderiales</taxon>
        <taxon>Burkholderiaceae</taxon>
        <taxon>Paraburkholderia</taxon>
    </lineage>
</organism>
<sequence length="535" mass="59467">MLDVPVLIVGAGPVGLATALELQFRGIPALVIERNPGTTRHPKMDVTNGRSMEHFRRLGVADRIRDAAVPRENCMDVSWVTRLNEWELARFPYPDVNSWRDRIRANNDGSQPLEPNMRLSQVVLEPVLRDILLESPLVHLRFGWRLDSFVQDADGVTATLREISTDTIEHVRCSLLAGCDGGSSAVRESLGFALHGRFSIAPFYMVHFRSPAKDLLQRFGIAWHYQSPVGGTLIAQDDDQTFTLHNILADGVDPAGVDPKQLVFESLGAEFPIEVLQANPWSPHLALSAGYGRGRVWMAGDSVHQYIPTGGYGMNTGIGDAVDLGWKFAAVLQGWGGPRLLESIEAERRPVGARNLEASGAHMDVRFEIAKAYDPKIHEDSDEGAAARKTYSRLIEKLGNAENEAHGIELGTRYRQSPVICGEADEPEWKLLKYVPSTWPGVRAPHMYLEDGRAMFDLFGPWFTLVRFTDSSAEPLVQAARERGVPLTVLDIRDKRVRAVYERNFVLVRPDQHVAWRGNTMPDDALAVIDCVRGA</sequence>
<dbReference type="Gene3D" id="3.40.30.120">
    <property type="match status" value="1"/>
</dbReference>
<dbReference type="Gene3D" id="3.50.50.60">
    <property type="entry name" value="FAD/NAD(P)-binding domain"/>
    <property type="match status" value="1"/>
</dbReference>
<dbReference type="PRINTS" id="PR00420">
    <property type="entry name" value="RNGMNOXGNASE"/>
</dbReference>
<dbReference type="GO" id="GO:0004497">
    <property type="term" value="F:monooxygenase activity"/>
    <property type="evidence" value="ECO:0007669"/>
    <property type="project" value="UniProtKB-KW"/>
</dbReference>
<gene>
    <name evidence="4" type="ORF">N0A02_11730</name>
</gene>
<evidence type="ECO:0000256" key="2">
    <source>
        <dbReference type="ARBA" id="ARBA00022827"/>
    </source>
</evidence>
<protein>
    <submittedName>
        <fullName evidence="4">FAD-dependent monooxygenase</fullName>
    </submittedName>
</protein>
<name>A0ABV1LLD1_9BURK</name>
<feature type="domain" description="FAD-binding" evidence="3">
    <location>
        <begin position="3"/>
        <end position="358"/>
    </location>
</feature>
<reference evidence="4 5" key="1">
    <citation type="journal article" date="2024" name="Chem. Sci.">
        <title>Discovery of a lagriamide polyketide by integrated genome mining, isotopic labeling, and untargeted metabolomics.</title>
        <authorList>
            <person name="Fergusson C.H."/>
            <person name="Saulog J."/>
            <person name="Paulo B.S."/>
            <person name="Wilson D.M."/>
            <person name="Liu D.Y."/>
            <person name="Morehouse N.J."/>
            <person name="Waterworth S."/>
            <person name="Barkei J."/>
            <person name="Gray C.A."/>
            <person name="Kwan J.C."/>
            <person name="Eustaquio A.S."/>
            <person name="Linington R.G."/>
        </authorList>
    </citation>
    <scope>NUCLEOTIDE SEQUENCE [LARGE SCALE GENOMIC DNA]</scope>
    <source>
        <strain evidence="4 5">RL17-338-BIF-B</strain>
    </source>
</reference>